<sequence>MLLKRLPGLAFKYKWISLSVIFGSFLFICALFWGFICVNWEPWNHLKTMCFEYGQKKLLGDLCPIVCSAKTGVESVSCVRSQRAGGARGSRSIFTARLRAGDGTTVMFKSFNVVGPLDQDILSWAMKEKNVATVPSPVSEAIARETRLNRSDPLLHDNGYLLIRFYADREIFPRLVGYCGKFYIMEHLHSALDSDVGDDSSTMESWAKRVHLAVELLQLIEQIDQENLLMCHVTPSKFGLTASGKVKLMDLDLTLPKAMVDSLTSSGKSCSSDHDCSFYDCKSICSLESGKCTFPVTNTNLQIICEKIFVGWSMPGRLLVPGLLMSVHTPMSLASLLRQCAHYTHTQEIAAHIATRLSDTLAEIDITLEQYRTP</sequence>
<evidence type="ECO:0000256" key="1">
    <source>
        <dbReference type="SAM" id="Phobius"/>
    </source>
</evidence>
<evidence type="ECO:0000313" key="3">
    <source>
        <dbReference type="EMBL" id="JAC14049.1"/>
    </source>
</evidence>
<feature type="transmembrane region" description="Helical" evidence="1">
    <location>
        <begin position="15"/>
        <end position="36"/>
    </location>
</feature>
<dbReference type="EMBL" id="GBBI01004663">
    <property type="protein sequence ID" value="JAC14049.1"/>
    <property type="molecule type" value="mRNA"/>
</dbReference>
<dbReference type="AlphaFoldDB" id="A0A023EZX2"/>
<evidence type="ECO:0000259" key="2">
    <source>
        <dbReference type="Pfam" id="PF12260"/>
    </source>
</evidence>
<dbReference type="PANTHER" id="PTHR21093:SF2">
    <property type="entry name" value="DIVERGENT PROTEIN KINASE DOMAIN 1C"/>
    <property type="match status" value="1"/>
</dbReference>
<accession>A0A023EZX2</accession>
<keyword evidence="1" id="KW-1133">Transmembrane helix</keyword>
<keyword evidence="1" id="KW-0472">Membrane</keyword>
<organism evidence="3">
    <name type="scientific">Triatoma infestans</name>
    <name type="common">Assassin bug</name>
    <dbReference type="NCBI Taxonomy" id="30076"/>
    <lineage>
        <taxon>Eukaryota</taxon>
        <taxon>Metazoa</taxon>
        <taxon>Ecdysozoa</taxon>
        <taxon>Arthropoda</taxon>
        <taxon>Hexapoda</taxon>
        <taxon>Insecta</taxon>
        <taxon>Pterygota</taxon>
        <taxon>Neoptera</taxon>
        <taxon>Paraneoptera</taxon>
        <taxon>Hemiptera</taxon>
        <taxon>Heteroptera</taxon>
        <taxon>Panheteroptera</taxon>
        <taxon>Cimicomorpha</taxon>
        <taxon>Reduviidae</taxon>
        <taxon>Triatominae</taxon>
        <taxon>Triatoma</taxon>
    </lineage>
</organism>
<dbReference type="InterPro" id="IPR022049">
    <property type="entry name" value="FAM69_kinase_dom"/>
</dbReference>
<protein>
    <submittedName>
        <fullName evidence="3">Putative conserved secreted protein</fullName>
    </submittedName>
</protein>
<proteinExistence type="evidence at transcript level"/>
<dbReference type="Pfam" id="PF12260">
    <property type="entry name" value="PIP49_C"/>
    <property type="match status" value="1"/>
</dbReference>
<feature type="domain" description="FAM69 protein-kinase" evidence="2">
    <location>
        <begin position="154"/>
        <end position="342"/>
    </location>
</feature>
<reference evidence="3" key="1">
    <citation type="journal article" date="2014" name="PLoS Negl. Trop. Dis.">
        <title>An updated insight into the Sialotranscriptome of Triatoma infestans: developmental stage and geographic variations.</title>
        <authorList>
            <person name="Schwarz A."/>
            <person name="Medrano-Mercado N."/>
            <person name="Schaub G.A."/>
            <person name="Struchiner C.J."/>
            <person name="Bargues M.D."/>
            <person name="Levy M.Z."/>
            <person name="Ribeiro J.M."/>
        </authorList>
    </citation>
    <scope>NUCLEOTIDE SEQUENCE</scope>
    <source>
        <strain evidence="3">Chile</strain>
        <tissue evidence="3">Salivary glands</tissue>
    </source>
</reference>
<keyword evidence="1" id="KW-0812">Transmembrane</keyword>
<dbReference type="PANTHER" id="PTHR21093">
    <property type="entry name" value="DIVERGENT PROTEIN KINASE DOMAIN 1C-RELATED"/>
    <property type="match status" value="1"/>
</dbReference>
<name>A0A023EZX2_TRIIF</name>